<feature type="compositionally biased region" description="Low complexity" evidence="1">
    <location>
        <begin position="770"/>
        <end position="783"/>
    </location>
</feature>
<protein>
    <submittedName>
        <fullName evidence="2">Uncharacterized protein</fullName>
    </submittedName>
</protein>
<dbReference type="EMBL" id="JARAKH010000024">
    <property type="protein sequence ID" value="KAK8391449.1"/>
    <property type="molecule type" value="Genomic_DNA"/>
</dbReference>
<feature type="region of interest" description="Disordered" evidence="1">
    <location>
        <begin position="346"/>
        <end position="506"/>
    </location>
</feature>
<evidence type="ECO:0000313" key="3">
    <source>
        <dbReference type="Proteomes" id="UP001487740"/>
    </source>
</evidence>
<organism evidence="2 3">
    <name type="scientific">Scylla paramamosain</name>
    <name type="common">Mud crab</name>
    <dbReference type="NCBI Taxonomy" id="85552"/>
    <lineage>
        <taxon>Eukaryota</taxon>
        <taxon>Metazoa</taxon>
        <taxon>Ecdysozoa</taxon>
        <taxon>Arthropoda</taxon>
        <taxon>Crustacea</taxon>
        <taxon>Multicrustacea</taxon>
        <taxon>Malacostraca</taxon>
        <taxon>Eumalacostraca</taxon>
        <taxon>Eucarida</taxon>
        <taxon>Decapoda</taxon>
        <taxon>Pleocyemata</taxon>
        <taxon>Brachyura</taxon>
        <taxon>Eubrachyura</taxon>
        <taxon>Portunoidea</taxon>
        <taxon>Portunidae</taxon>
        <taxon>Portuninae</taxon>
        <taxon>Scylla</taxon>
    </lineage>
</organism>
<feature type="compositionally biased region" description="Polar residues" evidence="1">
    <location>
        <begin position="466"/>
        <end position="479"/>
    </location>
</feature>
<feature type="region of interest" description="Disordered" evidence="1">
    <location>
        <begin position="809"/>
        <end position="850"/>
    </location>
</feature>
<feature type="region of interest" description="Disordered" evidence="1">
    <location>
        <begin position="745"/>
        <end position="793"/>
    </location>
</feature>
<evidence type="ECO:0000256" key="1">
    <source>
        <dbReference type="SAM" id="MobiDB-lite"/>
    </source>
</evidence>
<gene>
    <name evidence="2" type="ORF">O3P69_017199</name>
</gene>
<feature type="compositionally biased region" description="Polar residues" evidence="1">
    <location>
        <begin position="832"/>
        <end position="844"/>
    </location>
</feature>
<feature type="compositionally biased region" description="Polar residues" evidence="1">
    <location>
        <begin position="433"/>
        <end position="458"/>
    </location>
</feature>
<dbReference type="AlphaFoldDB" id="A0AAW0TVW0"/>
<evidence type="ECO:0000313" key="2">
    <source>
        <dbReference type="EMBL" id="KAK8391449.1"/>
    </source>
</evidence>
<keyword evidence="3" id="KW-1185">Reference proteome</keyword>
<sequence length="1027" mass="113887">MDDRYKKRGLKFNSTLDSRVLRAVHNHQRQRGRRDDVVNLRRQMGTLEDSPQVACPPKAPVNNAEKEAELKQKGLERYQQMLKWKEMRKKQLEKEKKKRMPSFKTGLYQPSPPKYLVSKEQKELGKTPQASLKKRVATPGVSLRKVPVFHLGGTPATSLLRVPQFHTGLTPSVSTKKLILTSKKENKQEDHTIAQRTQGALKNENAKPGRKIGVRRHATRQRKPNEYKDLGVQPLPLTPPVAASQGKTEKPALQGLAFPSFAPADFAFNFEALQVPKSECPSAALPDDSVAPSVTEASQGQLNDKKVDFEVVDPVEGKPVEDVSALQDNLSFQDNDVKISKACESEIQPANEENSSLQEEKDAVISESGKNETQPANQEKLSPEQDRNVDTFETSEGETKPENEENSSLQEACISETSENMIQSADQEKSFMQEDNNAYTSEASENETELGNQENLSLQEDHVCISESNESTIQTANQEKSPKQDKNVDVSQTDECELESESDRRNVHEMLADQIPEDINHDENAEAEDHPESLCNKEKMNEDICAKPEENTEGTCVRAEDNCLSLHGGHISPLKVQNGENANPKPKRSSRAATTPAKYLTRRSIACCFDGTVTPTLSRLRPRTPCSRNTRRSLSAHCDSPWEMYTPSRRCSVKKTPRRSVSKAPKLTGLQESHDASLMAPEITVARSLYCDTEAEMVNASEKSVPLSDLHKTTTVYDLKNSSSPLMTPENTFRREHGMWTVETSPWINAQRSKKRNKKKTADSLPTDGSPIPSHLIPSLPASNATEANAGEEDAVRTNLLLLLQPSTTDNVESPEMDVWGESPAPNALGTPKTSKLNQSSQGEKVQPEEMPCVVEDLEARDKEASVCAVPESAVSGSILIPCVDGDDKVGQRRKARKSRKSVMFATEEQENVKTNKLPGTPVHTSTRVSMGLFAKVDLNVEHPINEDQDLIVFETPKSEKKTACTRRSARISLLPGMTPSPLKETAAPLPSDLITWDSPEPRRTSRYAASSLATPVRRSRRLSKAV</sequence>
<dbReference type="Proteomes" id="UP001487740">
    <property type="component" value="Unassembled WGS sequence"/>
</dbReference>
<reference evidence="2 3" key="1">
    <citation type="submission" date="2023-03" db="EMBL/GenBank/DDBJ databases">
        <title>High-quality genome of Scylla paramamosain provides insights in environmental adaptation.</title>
        <authorList>
            <person name="Zhang L."/>
        </authorList>
    </citation>
    <scope>NUCLEOTIDE SEQUENCE [LARGE SCALE GENOMIC DNA]</scope>
    <source>
        <strain evidence="2">LZ_2023a</strain>
        <tissue evidence="2">Muscle</tissue>
    </source>
</reference>
<feature type="region of interest" description="Disordered" evidence="1">
    <location>
        <begin position="89"/>
        <end position="113"/>
    </location>
</feature>
<feature type="compositionally biased region" description="Polar residues" evidence="1">
    <location>
        <begin position="406"/>
        <end position="425"/>
    </location>
</feature>
<proteinExistence type="predicted"/>
<feature type="compositionally biased region" description="Polar residues" evidence="1">
    <location>
        <begin position="371"/>
        <end position="380"/>
    </location>
</feature>
<feature type="region of interest" description="Disordered" evidence="1">
    <location>
        <begin position="976"/>
        <end position="1013"/>
    </location>
</feature>
<feature type="compositionally biased region" description="Basic and acidic residues" evidence="1">
    <location>
        <begin position="381"/>
        <end position="390"/>
    </location>
</feature>
<feature type="region of interest" description="Disordered" evidence="1">
    <location>
        <begin position="574"/>
        <end position="596"/>
    </location>
</feature>
<feature type="compositionally biased region" description="Basic and acidic residues" evidence="1">
    <location>
        <begin position="183"/>
        <end position="193"/>
    </location>
</feature>
<accession>A0AAW0TVW0</accession>
<feature type="region of interest" description="Disordered" evidence="1">
    <location>
        <begin position="45"/>
        <end position="68"/>
    </location>
</feature>
<comment type="caution">
    <text evidence="2">The sequence shown here is derived from an EMBL/GenBank/DDBJ whole genome shotgun (WGS) entry which is preliminary data.</text>
</comment>
<feature type="region of interest" description="Disordered" evidence="1">
    <location>
        <begin position="183"/>
        <end position="202"/>
    </location>
</feature>
<name>A0AAW0TVW0_SCYPA</name>